<evidence type="ECO:0000256" key="3">
    <source>
        <dbReference type="ARBA" id="ARBA00022989"/>
    </source>
</evidence>
<gene>
    <name evidence="8" type="ORF">E0F26_11195</name>
</gene>
<keyword evidence="3 6" id="KW-1133">Transmembrane helix</keyword>
<dbReference type="Proteomes" id="UP001317963">
    <property type="component" value="Chromosome"/>
</dbReference>
<evidence type="ECO:0000256" key="5">
    <source>
        <dbReference type="SAM" id="Coils"/>
    </source>
</evidence>
<evidence type="ECO:0000256" key="2">
    <source>
        <dbReference type="ARBA" id="ARBA00022692"/>
    </source>
</evidence>
<keyword evidence="9" id="KW-1185">Reference proteome</keyword>
<evidence type="ECO:0000256" key="6">
    <source>
        <dbReference type="SAM" id="Phobius"/>
    </source>
</evidence>
<name>A0ABY6Q861_9GAMM</name>
<feature type="transmembrane region" description="Helical" evidence="6">
    <location>
        <begin position="20"/>
        <end position="37"/>
    </location>
</feature>
<dbReference type="RefSeq" id="WP_279241747.1">
    <property type="nucleotide sequence ID" value="NZ_CP036501.1"/>
</dbReference>
<feature type="domain" description="AprE-like beta-barrel" evidence="7">
    <location>
        <begin position="275"/>
        <end position="368"/>
    </location>
</feature>
<dbReference type="InterPro" id="IPR058982">
    <property type="entry name" value="Beta-barrel_AprE"/>
</dbReference>
<feature type="coiled-coil region" evidence="5">
    <location>
        <begin position="184"/>
        <end position="226"/>
    </location>
</feature>
<comment type="subcellular location">
    <subcellularLocation>
        <location evidence="1">Membrane</location>
        <topology evidence="1">Single-pass membrane protein</topology>
    </subcellularLocation>
</comment>
<organism evidence="8 9">
    <name type="scientific">Candidatus Paraluminiphilus aquimaris</name>
    <dbReference type="NCBI Taxonomy" id="2518994"/>
    <lineage>
        <taxon>Bacteria</taxon>
        <taxon>Pseudomonadati</taxon>
        <taxon>Pseudomonadota</taxon>
        <taxon>Gammaproteobacteria</taxon>
        <taxon>Cellvibrionales</taxon>
        <taxon>Halieaceae</taxon>
        <taxon>Candidatus Paraluminiphilus</taxon>
    </lineage>
</organism>
<evidence type="ECO:0000259" key="7">
    <source>
        <dbReference type="Pfam" id="PF26002"/>
    </source>
</evidence>
<dbReference type="Pfam" id="PF26002">
    <property type="entry name" value="Beta-barrel_AprE"/>
    <property type="match status" value="1"/>
</dbReference>
<sequence>MLDDLTPHYTGSKVSSARWVVWLCLLFVIGFFSWAHFAEVDQISRAQGVVIPSSRLQVVQAQEQAVVERLNTGLGEKVNQGDVLIEFNNERAQAAVSESLAALEVLTALRERLSAEIEGRAPDFSRLSIIDQKITESQQQLYDLRVRSFTQEIKGRERLLNLVAAELAANKPLLESGDVGLSEVMRLERAVAQADVELVAIKNKYYQSLQEQYVEVDAELASEREVLKQREVSLSAMTVKAPVSGVVKQIGFSTLGAVVKATDTLVEIVPEGDVLVVEARISPRDIAFVTIGQPASMSFDTYDASIYGSAAGQVIFVSPDSVILERSGQSEVFFPARVQVSTETMFERSDVDLSIRSGMTGSVEVKTGRNTVLHYLFKPLVKTFSESLGER</sequence>
<protein>
    <submittedName>
        <fullName evidence="8">HlyD family efflux transporter periplasmic adaptor subunit</fullName>
    </submittedName>
</protein>
<evidence type="ECO:0000313" key="9">
    <source>
        <dbReference type="Proteomes" id="UP001317963"/>
    </source>
</evidence>
<keyword evidence="2 6" id="KW-0812">Transmembrane</keyword>
<dbReference type="PANTHER" id="PTHR30386:SF26">
    <property type="entry name" value="TRANSPORT PROTEIN COMB"/>
    <property type="match status" value="1"/>
</dbReference>
<evidence type="ECO:0000256" key="1">
    <source>
        <dbReference type="ARBA" id="ARBA00004167"/>
    </source>
</evidence>
<keyword evidence="4 6" id="KW-0472">Membrane</keyword>
<proteinExistence type="predicted"/>
<dbReference type="Gene3D" id="2.40.30.170">
    <property type="match status" value="1"/>
</dbReference>
<evidence type="ECO:0000256" key="4">
    <source>
        <dbReference type="ARBA" id="ARBA00023136"/>
    </source>
</evidence>
<dbReference type="PRINTS" id="PR01490">
    <property type="entry name" value="RTXTOXIND"/>
</dbReference>
<dbReference type="InterPro" id="IPR050739">
    <property type="entry name" value="MFP"/>
</dbReference>
<reference evidence="8 9" key="1">
    <citation type="submission" date="2019-02" db="EMBL/GenBank/DDBJ databases">
        <title>Halieaceae_genomes.</title>
        <authorList>
            <person name="Li S.-H."/>
        </authorList>
    </citation>
    <scope>NUCLEOTIDE SEQUENCE [LARGE SCALE GENOMIC DNA]</scope>
    <source>
        <strain evidence="8 9">JH123</strain>
    </source>
</reference>
<dbReference type="PANTHER" id="PTHR30386">
    <property type="entry name" value="MEMBRANE FUSION SUBUNIT OF EMRAB-TOLC MULTIDRUG EFFLUX PUMP"/>
    <property type="match status" value="1"/>
</dbReference>
<evidence type="ECO:0000313" key="8">
    <source>
        <dbReference type="EMBL" id="UZP75264.1"/>
    </source>
</evidence>
<accession>A0ABY6Q861</accession>
<dbReference type="EMBL" id="CP036501">
    <property type="protein sequence ID" value="UZP75264.1"/>
    <property type="molecule type" value="Genomic_DNA"/>
</dbReference>
<keyword evidence="5" id="KW-0175">Coiled coil</keyword>